<protein>
    <submittedName>
        <fullName evidence="2">Uncharacterized protein</fullName>
    </submittedName>
</protein>
<sequence length="185" mass="20831">MTTIDQNDDVRDIVASLPGADHRDINILIFGSINDEQIMHEEGWKRGWKLCSTVVEPDDVQPNAGDFPSDHLHAAPATHTYFNHLAVLLGLERVVKERWDLRQDLKSLDACFEMKIDEDAMGSDGEAFMPKSFLIWPLNRATKCLGLSKETIHFCSKMFMQFLKNRSHAKCTLAVGNFGLALTLA</sequence>
<accession>A0A914USF5</accession>
<organism evidence="1 2">
    <name type="scientific">Plectus sambesii</name>
    <dbReference type="NCBI Taxonomy" id="2011161"/>
    <lineage>
        <taxon>Eukaryota</taxon>
        <taxon>Metazoa</taxon>
        <taxon>Ecdysozoa</taxon>
        <taxon>Nematoda</taxon>
        <taxon>Chromadorea</taxon>
        <taxon>Plectida</taxon>
        <taxon>Plectina</taxon>
        <taxon>Plectoidea</taxon>
        <taxon>Plectidae</taxon>
        <taxon>Plectus</taxon>
    </lineage>
</organism>
<dbReference type="Proteomes" id="UP000887566">
    <property type="component" value="Unplaced"/>
</dbReference>
<proteinExistence type="predicted"/>
<reference evidence="2" key="1">
    <citation type="submission" date="2022-11" db="UniProtKB">
        <authorList>
            <consortium name="WormBaseParasite"/>
        </authorList>
    </citation>
    <scope>IDENTIFICATION</scope>
</reference>
<keyword evidence="1" id="KW-1185">Reference proteome</keyword>
<dbReference type="WBParaSite" id="PSAMB.scaffold12226size2877.g34716.t1">
    <property type="protein sequence ID" value="PSAMB.scaffold12226size2877.g34716.t1"/>
    <property type="gene ID" value="PSAMB.scaffold12226size2877.g34716"/>
</dbReference>
<evidence type="ECO:0000313" key="1">
    <source>
        <dbReference type="Proteomes" id="UP000887566"/>
    </source>
</evidence>
<dbReference type="AlphaFoldDB" id="A0A914USF5"/>
<evidence type="ECO:0000313" key="2">
    <source>
        <dbReference type="WBParaSite" id="PSAMB.scaffold12226size2877.g34716.t1"/>
    </source>
</evidence>
<name>A0A914USF5_9BILA</name>